<proteinExistence type="predicted"/>
<feature type="region of interest" description="Disordered" evidence="1">
    <location>
        <begin position="578"/>
        <end position="598"/>
    </location>
</feature>
<feature type="compositionally biased region" description="Acidic residues" evidence="1">
    <location>
        <begin position="1715"/>
        <end position="1724"/>
    </location>
</feature>
<dbReference type="Gene3D" id="1.20.1310.20">
    <property type="entry name" value="Duffy-antigen binding domain"/>
    <property type="match status" value="2"/>
</dbReference>
<feature type="domain" description="Duffy-antigen binding" evidence="3">
    <location>
        <begin position="987"/>
        <end position="1204"/>
    </location>
</feature>
<feature type="region of interest" description="Disordered" evidence="1">
    <location>
        <begin position="1006"/>
        <end position="1046"/>
    </location>
</feature>
<dbReference type="GO" id="GO:0046789">
    <property type="term" value="F:host cell surface receptor binding"/>
    <property type="evidence" value="ECO:0007669"/>
    <property type="project" value="InterPro"/>
</dbReference>
<dbReference type="InterPro" id="IPR029210">
    <property type="entry name" value="PfEMP1_NTS"/>
</dbReference>
<dbReference type="SUPFAM" id="SSF140924">
    <property type="entry name" value="Duffy binding domain-like"/>
    <property type="match status" value="4"/>
</dbReference>
<dbReference type="EMBL" id="KE123588">
    <property type="protein sequence ID" value="EUR78624.1"/>
    <property type="molecule type" value="Genomic_DNA"/>
</dbReference>
<evidence type="ECO:0000313" key="7">
    <source>
        <dbReference type="EMBL" id="EUR78624.1"/>
    </source>
</evidence>
<dbReference type="Gene3D" id="1.20.58.1930">
    <property type="match status" value="1"/>
</dbReference>
<feature type="region of interest" description="Disordered" evidence="1">
    <location>
        <begin position="1346"/>
        <end position="1365"/>
    </location>
</feature>
<protein>
    <recommendedName>
        <fullName evidence="9">Erythrocyte membrane protein 1</fullName>
    </recommendedName>
</protein>
<feature type="region of interest" description="Disordered" evidence="1">
    <location>
        <begin position="813"/>
        <end position="880"/>
    </location>
</feature>
<feature type="compositionally biased region" description="Basic and acidic residues" evidence="1">
    <location>
        <begin position="1740"/>
        <end position="1769"/>
    </location>
</feature>
<feature type="compositionally biased region" description="Gly residues" evidence="1">
    <location>
        <begin position="1"/>
        <end position="16"/>
    </location>
</feature>
<feature type="compositionally biased region" description="Acidic residues" evidence="1">
    <location>
        <begin position="1686"/>
        <end position="1700"/>
    </location>
</feature>
<evidence type="ECO:0000259" key="4">
    <source>
        <dbReference type="Pfam" id="PF15447"/>
    </source>
</evidence>
<gene>
    <name evidence="7" type="ORF">PFBG_00720</name>
</gene>
<dbReference type="Pfam" id="PF15447">
    <property type="entry name" value="NTS"/>
    <property type="match status" value="1"/>
</dbReference>
<dbReference type="GO" id="GO:0016020">
    <property type="term" value="C:membrane"/>
    <property type="evidence" value="ECO:0007669"/>
    <property type="project" value="InterPro"/>
</dbReference>
<feature type="domain" description="Duffy-binding-like" evidence="2">
    <location>
        <begin position="674"/>
        <end position="822"/>
    </location>
</feature>
<feature type="compositionally biased region" description="Basic and acidic residues" evidence="1">
    <location>
        <begin position="1346"/>
        <end position="1359"/>
    </location>
</feature>
<reference evidence="8" key="1">
    <citation type="submission" date="2007-11" db="EMBL/GenBank/DDBJ databases">
        <authorList>
            <consortium name="The Broad Institute Genome Sequencing Platform"/>
            <person name="Volkman S.K."/>
            <person name="Daily J.P."/>
            <person name="Sarr O."/>
            <person name="Ndiaye D."/>
            <person name="Ndir O."/>
            <person name="Mboup S."/>
            <person name="Lukens A."/>
            <person name="Stange-Thomann N."/>
            <person name="Mauceli E."/>
            <person name="Gnerre S."/>
            <person name="Jaffe D."/>
            <person name="Zainoun J."/>
            <person name="Wiegand R.C."/>
            <person name="Birren B."/>
            <person name="Galagan J."/>
            <person name="Lander E."/>
            <person name="Wirth D.F."/>
        </authorList>
    </citation>
    <scope>NUCLEOTIDE SEQUENCE [LARGE SCALE GENOMIC DNA]</scope>
    <source>
        <strain evidence="8">7G8</strain>
    </source>
</reference>
<dbReference type="FunFam" id="1.20.58.1930:FF:000001">
    <property type="entry name" value="Erythrocyte membrane protein 1, PfEMP1"/>
    <property type="match status" value="1"/>
</dbReference>
<dbReference type="Proteomes" id="UP000030688">
    <property type="component" value="Unassembled WGS sequence"/>
</dbReference>
<evidence type="ECO:0000313" key="8">
    <source>
        <dbReference type="Proteomes" id="UP000030688"/>
    </source>
</evidence>
<dbReference type="InterPro" id="IPR004258">
    <property type="entry name" value="DBL"/>
</dbReference>
<reference evidence="7 8" key="2">
    <citation type="submission" date="2013-02" db="EMBL/GenBank/DDBJ databases">
        <title>The Genome Sequence of Plasmodium falciparum 7G8.</title>
        <authorList>
            <consortium name="The Broad Institute Genome Sequencing Platform"/>
            <consortium name="The Broad Institute Genome Sequencing Center for Infectious Disease"/>
            <person name="Neafsey D."/>
            <person name="Cheeseman I."/>
            <person name="Volkman S."/>
            <person name="Adams J."/>
            <person name="Walker B."/>
            <person name="Young S.K."/>
            <person name="Zeng Q."/>
            <person name="Gargeya S."/>
            <person name="Fitzgerald M."/>
            <person name="Haas B."/>
            <person name="Abouelleil A."/>
            <person name="Alvarado L."/>
            <person name="Arachchi H.M."/>
            <person name="Berlin A.M."/>
            <person name="Chapman S.B."/>
            <person name="Dewar J."/>
            <person name="Goldberg J."/>
            <person name="Griggs A."/>
            <person name="Gujja S."/>
            <person name="Hansen M."/>
            <person name="Howarth C."/>
            <person name="Imamovic A."/>
            <person name="Larimer J."/>
            <person name="McCowan C."/>
            <person name="Murphy C."/>
            <person name="Neiman D."/>
            <person name="Pearson M."/>
            <person name="Priest M."/>
            <person name="Roberts A."/>
            <person name="Saif S."/>
            <person name="Shea T."/>
            <person name="Sisk P."/>
            <person name="Sykes S."/>
            <person name="Wortman J."/>
            <person name="Nusbaum C."/>
            <person name="Birren B."/>
        </authorList>
    </citation>
    <scope>NUCLEOTIDE SEQUENCE [LARGE SCALE GENOMIC DNA]</scope>
    <source>
        <strain evidence="7 8">7G8</strain>
    </source>
</reference>
<feature type="non-terminal residue" evidence="7">
    <location>
        <position position="1807"/>
    </location>
</feature>
<dbReference type="Pfam" id="PF03011">
    <property type="entry name" value="PFEMP"/>
    <property type="match status" value="2"/>
</dbReference>
<feature type="compositionally biased region" description="Basic residues" evidence="1">
    <location>
        <begin position="1770"/>
        <end position="1780"/>
    </location>
</feature>
<feature type="region of interest" description="Disordered" evidence="1">
    <location>
        <begin position="938"/>
        <end position="987"/>
    </location>
</feature>
<feature type="region of interest" description="Disordered" evidence="1">
    <location>
        <begin position="1"/>
        <end position="22"/>
    </location>
</feature>
<dbReference type="Gene3D" id="1.20.58.830">
    <property type="match status" value="3"/>
</dbReference>
<feature type="domain" description="Duffy-binding-like" evidence="2">
    <location>
        <begin position="1533"/>
        <end position="1674"/>
    </location>
</feature>
<feature type="compositionally biased region" description="Basic and acidic residues" evidence="1">
    <location>
        <begin position="813"/>
        <end position="823"/>
    </location>
</feature>
<accession>W7FKU4</accession>
<feature type="domain" description="Duffy-antigen binding" evidence="3">
    <location>
        <begin position="130"/>
        <end position="327"/>
    </location>
</feature>
<feature type="compositionally biased region" description="Polar residues" evidence="1">
    <location>
        <begin position="970"/>
        <end position="985"/>
    </location>
</feature>
<feature type="compositionally biased region" description="Low complexity" evidence="1">
    <location>
        <begin position="841"/>
        <end position="851"/>
    </location>
</feature>
<sequence>MAPGDPQGGGSGGAHGSGDAEKYKNATNVKDLLDMIGADVYNEVKSEANQYKEALTGQLSLASIWKESASTTEPCKLINDEGQKLIHARGDPCGNTTGKDEVPRFSKERVAEYDEKKIRGNKGKGGNNEGECAPYRRLSLCNKNMEKKGTTKITDKNDLLADVCMAANFEGESIKTHYKQYEVQYPGSGHTTCTMLARSFADIGDIIRGKDLYGRNNRKRKQLEENLQKYFENIYYGLSNETNAKELQERYKDDTPDFFKLREDWWSLNRETVWKAMTCSADRGNAYFRATCGDEKKATLADVQCRCTKPNADQVPTSFDYVPQFLRWFEEWAEDFCRKKNKKIKDVQKQCRGENGKDKYCSRNGFDCEKTKRAIGKLRYGNQCTKCFFACYPYVDWIENQRKQFDKQVKKYTNEISGGGAGGSRKKRNIRDGSNDNGYEKIFYEKLQSNGYGSVDAFLEKLSKENVCTKITEKEEGKINFKEVNSGSTNGDGSGDSGTNDINNGTFYRSEYCQPCPICGVKKKRNGGSGWEEKNNGNCTRGNLYKPIDGATPTDNTILKSGEGETEIKEKLEQFCNQANGDTTNNGGNGTGGVANGNGGSGSKELYQEWKCYKGKDVQKVVQDDDEDYDDDYHKEVENAGGLCILKNNINKKEKPERSSQMEPEQFQKTFNDFFYYWVVHMLKDSIYWRTKKLERCLENGTKTRCNKKNKCKDDCDCFQRWVEKKKTEWENIKKHFNTQENLPWDPVSILEQVLDKEVLLTSLQEGYGNEKDIEHIKQLLEEDEKEENQGTASTDSQKKNTIDKLLQHEAQEAEKCKQKQDNCNKQSPPTDGGSPDRSKTPAATTTSTNPTEEEDHENTSDEEDPSDSEEDHVNTENNDQVEVMEETVAEVTDIQKAGQTPAAPTVTVDVCATVAKALGGNLNDACRQKYGGNNSRLGWKCIPTGNTSNDNKGESSGKGDGAEAKIRTARSTPDKATTSSSNTGAICIPPRRRKLYIDKIKKWAEKQTQPQEAGAPQVVSGEGKVGTESQSSSSSSSSPPSNSRDVDDLLTAFVESAAVETFFLWDRYKKDKEREYIEKQRRGGYIGFLEENQQIEENPNSPLNALNKGEIHDEFMRQMFYTLGDYRDILYSGDNENGNKYMFVDDIKDISDKIKSILNSDVGEKTTAKQWWEKNGEHIWNGMICALTYTQTSSSGGDKTTTINQDSGLKEKLWDENTKKPKENIYNYTNAKFVDNDNTNGPLAPDAPQHGQTTKLTEFISRPPYFRYLEEWGETFCHERRKRLEKIEEECRGENDNRNSSGDGEDCKTIFRRKYDTVPSFEYPGCGRECRKYKKWIERKGKEFEEQKQEYSKQKTDAEGNNNGNEFYKKLTTTYKEAKNFLENLGPCKKDKENVKDKLDFDKPNDTFRPATNCDPCSQFKINCKNGNCRSGGGTNDKCDGKTPIVAKDIETIGKSPAELIMRISDNGSNGFEGDGLQQACGGAGIFKGIKENKWKCRNVCGYVVCKPENINGETVSWEKDNGKHIIQIRALFKRWVEYFFEDYKKITHKISHCKENDEKNICKKDCKDKCTCVDKWIKLKQQEWEKIKERFNEQYKNADSDNSFPVRSILENLIPQIAVTDVKNEVIKISKFDKSCGCSASAHSPNGKDDAIECMIKKLEEKAKECKENHTQPSGENQAPCEESSSEPDDEPLEEIEENQVAQPAICPKVDTTEEEETDDKCEEATATPKEPAPTTPKDTEADSGKGTEELPSPPEEKAPLPKEEKKNPKRSRRRIKHPNPWEHPIIIPSLATSTLMWTVGIGFA</sequence>
<feature type="compositionally biased region" description="Acidic residues" evidence="1">
    <location>
        <begin position="852"/>
        <end position="871"/>
    </location>
</feature>
<feature type="domain" description="Duffy-binding-like" evidence="6">
    <location>
        <begin position="331"/>
        <end position="485"/>
    </location>
</feature>
<evidence type="ECO:0000259" key="3">
    <source>
        <dbReference type="Pfam" id="PF05424"/>
    </source>
</evidence>
<dbReference type="Pfam" id="PF22672">
    <property type="entry name" value="DBL_C"/>
    <property type="match status" value="2"/>
</dbReference>
<evidence type="ECO:0000256" key="1">
    <source>
        <dbReference type="SAM" id="MobiDB-lite"/>
    </source>
</evidence>
<feature type="domain" description="Cysteine-rich interdomain region 1 gamma" evidence="5">
    <location>
        <begin position="1461"/>
        <end position="1511"/>
    </location>
</feature>
<dbReference type="FunFam" id="1.20.58.830:FF:000003">
    <property type="entry name" value="Erythrocyte membrane protein 1, PfEMP1"/>
    <property type="match status" value="1"/>
</dbReference>
<dbReference type="Pfam" id="PF05424">
    <property type="entry name" value="Duffy_binding"/>
    <property type="match status" value="2"/>
</dbReference>
<evidence type="ECO:0000259" key="6">
    <source>
        <dbReference type="Pfam" id="PF22672"/>
    </source>
</evidence>
<feature type="compositionally biased region" description="Low complexity" evidence="1">
    <location>
        <begin position="1030"/>
        <end position="1044"/>
    </location>
</feature>
<evidence type="ECO:0008006" key="9">
    <source>
        <dbReference type="Google" id="ProtNLM"/>
    </source>
</evidence>
<dbReference type="InterPro" id="IPR041480">
    <property type="entry name" value="CIDR1_gamma"/>
</dbReference>
<dbReference type="FunFam" id="1.20.58.830:FF:000004">
    <property type="entry name" value="Erythrocyte membrane protein 1, PfEMP1"/>
    <property type="match status" value="1"/>
</dbReference>
<dbReference type="InterPro" id="IPR042202">
    <property type="entry name" value="Duffy-ag-bd_sf"/>
</dbReference>
<name>W7FKU4_PLAF8</name>
<organism evidence="7 8">
    <name type="scientific">Plasmodium falciparum (isolate 7G8)</name>
    <dbReference type="NCBI Taxonomy" id="57266"/>
    <lineage>
        <taxon>Eukaryota</taxon>
        <taxon>Sar</taxon>
        <taxon>Alveolata</taxon>
        <taxon>Apicomplexa</taxon>
        <taxon>Aconoidasida</taxon>
        <taxon>Haemosporida</taxon>
        <taxon>Plasmodiidae</taxon>
        <taxon>Plasmodium</taxon>
        <taxon>Plasmodium (Laverania)</taxon>
    </lineage>
</organism>
<feature type="compositionally biased region" description="Basic and acidic residues" evidence="1">
    <location>
        <begin position="952"/>
        <end position="967"/>
    </location>
</feature>
<evidence type="ECO:0000259" key="2">
    <source>
        <dbReference type="Pfam" id="PF03011"/>
    </source>
</evidence>
<evidence type="ECO:0000259" key="5">
    <source>
        <dbReference type="Pfam" id="PF18562"/>
    </source>
</evidence>
<feature type="region of interest" description="Disordered" evidence="1">
    <location>
        <begin position="1667"/>
        <end position="1785"/>
    </location>
</feature>
<feature type="domain" description="Duffy-binding-like" evidence="6">
    <location>
        <begin position="1272"/>
        <end position="1412"/>
    </location>
</feature>
<dbReference type="Pfam" id="PF18562">
    <property type="entry name" value="CIDR1_gamma"/>
    <property type="match status" value="1"/>
</dbReference>
<dbReference type="InterPro" id="IPR008602">
    <property type="entry name" value="Duffy-antigen-binding"/>
</dbReference>
<dbReference type="InterPro" id="IPR054595">
    <property type="entry name" value="DBL_C"/>
</dbReference>
<dbReference type="FunFam" id="1.20.1310.20:FF:000001">
    <property type="entry name" value="Erythrocyte membrane protein 1, PfEMP1"/>
    <property type="match status" value="1"/>
</dbReference>
<feature type="domain" description="Plasmodium falciparum erythrocyte membrane protein-1 N-terminal segment" evidence="4">
    <location>
        <begin position="29"/>
        <end position="63"/>
    </location>
</feature>
<feature type="compositionally biased region" description="Gly residues" evidence="1">
    <location>
        <begin position="587"/>
        <end position="598"/>
    </location>
</feature>